<dbReference type="Gene3D" id="1.10.10.10">
    <property type="entry name" value="Winged helix-like DNA-binding domain superfamily/Winged helix DNA-binding domain"/>
    <property type="match status" value="1"/>
</dbReference>
<evidence type="ECO:0000256" key="4">
    <source>
        <dbReference type="ARBA" id="ARBA00023163"/>
    </source>
</evidence>
<dbReference type="InterPro" id="IPR037402">
    <property type="entry name" value="YidZ_PBP2"/>
</dbReference>
<comment type="similarity">
    <text evidence="1">Belongs to the LysR transcriptional regulatory family.</text>
</comment>
<protein>
    <submittedName>
        <fullName evidence="6">HTH-type transcriptional regulator YidZ</fullName>
    </submittedName>
</protein>
<dbReference type="PANTHER" id="PTHR30118">
    <property type="entry name" value="HTH-TYPE TRANSCRIPTIONAL REGULATOR LEUO-RELATED"/>
    <property type="match status" value="1"/>
</dbReference>
<dbReference type="Pfam" id="PF03466">
    <property type="entry name" value="LysR_substrate"/>
    <property type="match status" value="1"/>
</dbReference>
<sequence length="319" mass="37058">MKKSLARLDLNLLLTLHTLLSEQSVTKAAKRLNVTPSTVSKSLTKLRQWFNDPLFIKSPSGFIPTPLAHSLSQELSDWFQIGRQIAERRSEDITPGMRFDLVLESPHFLTLFETLASKIYQQFPQAKIKTRQWDYDSLDAIVKGEVDIGLTGRENHPRSKESLNNLPYFIDHEILFTEMPVVFIHKDHPALNQPWDLTTFLRYAHINTLWEKGEFWALDQVMHELGLERRIDLVLSSFEQALYIAAQPRLGLLTTAPGYCRHYVQQVHPDLVERPIPVPDAFFDKLAIPFAMIWHKRNAHNPKLIWLRDTIKQIYQQTT</sequence>
<dbReference type="GO" id="GO:0003700">
    <property type="term" value="F:DNA-binding transcription factor activity"/>
    <property type="evidence" value="ECO:0007669"/>
    <property type="project" value="InterPro"/>
</dbReference>
<dbReference type="InterPro" id="IPR005119">
    <property type="entry name" value="LysR_subst-bd"/>
</dbReference>
<proteinExistence type="inferred from homology"/>
<comment type="caution">
    <text evidence="6">The sequence shown here is derived from an EMBL/GenBank/DDBJ whole genome shotgun (WGS) entry which is preliminary data.</text>
</comment>
<dbReference type="EMBL" id="JABAIK010000003">
    <property type="protein sequence ID" value="NLS12175.1"/>
    <property type="molecule type" value="Genomic_DNA"/>
</dbReference>
<dbReference type="SUPFAM" id="SSF46785">
    <property type="entry name" value="Winged helix' DNA-binding domain"/>
    <property type="match status" value="1"/>
</dbReference>
<dbReference type="PROSITE" id="PS50931">
    <property type="entry name" value="HTH_LYSR"/>
    <property type="match status" value="1"/>
</dbReference>
<dbReference type="RefSeq" id="WP_168835272.1">
    <property type="nucleotide sequence ID" value="NZ_JABAIK010000003.1"/>
</dbReference>
<accession>A0A7X8YG39</accession>
<feature type="domain" description="HTH lysR-type" evidence="5">
    <location>
        <begin position="8"/>
        <end position="65"/>
    </location>
</feature>
<reference evidence="6 7" key="1">
    <citation type="submission" date="2020-04" db="EMBL/GenBank/DDBJ databases">
        <title>Vibrio sp. SM6, a novel species isolated from seawater.</title>
        <authorList>
            <person name="Wang X."/>
        </authorList>
    </citation>
    <scope>NUCLEOTIDE SEQUENCE [LARGE SCALE GENOMIC DNA]</scope>
    <source>
        <strain evidence="6 7">SM6</strain>
    </source>
</reference>
<dbReference type="InterPro" id="IPR000847">
    <property type="entry name" value="LysR_HTH_N"/>
</dbReference>
<evidence type="ECO:0000313" key="6">
    <source>
        <dbReference type="EMBL" id="NLS12175.1"/>
    </source>
</evidence>
<gene>
    <name evidence="6" type="primary">yidZ</name>
    <name evidence="6" type="ORF">HGP28_04605</name>
</gene>
<dbReference type="AlphaFoldDB" id="A0A7X8YG39"/>
<evidence type="ECO:0000259" key="5">
    <source>
        <dbReference type="PROSITE" id="PS50931"/>
    </source>
</evidence>
<dbReference type="SUPFAM" id="SSF53850">
    <property type="entry name" value="Periplasmic binding protein-like II"/>
    <property type="match status" value="1"/>
</dbReference>
<dbReference type="InterPro" id="IPR036388">
    <property type="entry name" value="WH-like_DNA-bd_sf"/>
</dbReference>
<evidence type="ECO:0000256" key="1">
    <source>
        <dbReference type="ARBA" id="ARBA00009437"/>
    </source>
</evidence>
<dbReference type="Proteomes" id="UP000535589">
    <property type="component" value="Unassembled WGS sequence"/>
</dbReference>
<evidence type="ECO:0000313" key="7">
    <source>
        <dbReference type="Proteomes" id="UP000535589"/>
    </source>
</evidence>
<dbReference type="InterPro" id="IPR050389">
    <property type="entry name" value="LysR-type_TF"/>
</dbReference>
<keyword evidence="3" id="KW-0238">DNA-binding</keyword>
<dbReference type="GO" id="GO:0003677">
    <property type="term" value="F:DNA binding"/>
    <property type="evidence" value="ECO:0007669"/>
    <property type="project" value="UniProtKB-KW"/>
</dbReference>
<dbReference type="Pfam" id="PF00126">
    <property type="entry name" value="HTH_1"/>
    <property type="match status" value="1"/>
</dbReference>
<keyword evidence="4" id="KW-0804">Transcription</keyword>
<dbReference type="NCBIfam" id="NF007581">
    <property type="entry name" value="PRK10216.1"/>
    <property type="match status" value="1"/>
</dbReference>
<dbReference type="Gene3D" id="3.40.190.10">
    <property type="entry name" value="Periplasmic binding protein-like II"/>
    <property type="match status" value="2"/>
</dbReference>
<evidence type="ECO:0000256" key="2">
    <source>
        <dbReference type="ARBA" id="ARBA00023015"/>
    </source>
</evidence>
<evidence type="ECO:0000256" key="3">
    <source>
        <dbReference type="ARBA" id="ARBA00023125"/>
    </source>
</evidence>
<organism evidence="6 7">
    <name type="scientific">Vibrio agarilyticus</name>
    <dbReference type="NCBI Taxonomy" id="2726741"/>
    <lineage>
        <taxon>Bacteria</taxon>
        <taxon>Pseudomonadati</taxon>
        <taxon>Pseudomonadota</taxon>
        <taxon>Gammaproteobacteria</taxon>
        <taxon>Vibrionales</taxon>
        <taxon>Vibrionaceae</taxon>
        <taxon>Vibrio</taxon>
    </lineage>
</organism>
<name>A0A7X8YG39_9VIBR</name>
<dbReference type="PANTHER" id="PTHR30118:SF11">
    <property type="entry name" value="HTH-TYPE TRANSCRIPTIONAL REGULATOR YIDZ"/>
    <property type="match status" value="1"/>
</dbReference>
<keyword evidence="7" id="KW-1185">Reference proteome</keyword>
<dbReference type="CDD" id="cd08417">
    <property type="entry name" value="PBP2_Nitroaromatics_like"/>
    <property type="match status" value="1"/>
</dbReference>
<dbReference type="InterPro" id="IPR036390">
    <property type="entry name" value="WH_DNA-bd_sf"/>
</dbReference>
<keyword evidence="2" id="KW-0805">Transcription regulation</keyword>